<comment type="caution">
    <text evidence="11">The sequence shown here is derived from an EMBL/GenBank/DDBJ whole genome shotgun (WGS) entry which is preliminary data.</text>
</comment>
<dbReference type="InterPro" id="IPR003838">
    <property type="entry name" value="ABC3_permease_C"/>
</dbReference>
<dbReference type="PANTHER" id="PTHR30572:SF4">
    <property type="entry name" value="ABC TRANSPORTER PERMEASE YTRF"/>
    <property type="match status" value="1"/>
</dbReference>
<evidence type="ECO:0000313" key="11">
    <source>
        <dbReference type="EMBL" id="EJF47530.1"/>
    </source>
</evidence>
<evidence type="ECO:0000256" key="7">
    <source>
        <dbReference type="SAM" id="MobiDB-lite"/>
    </source>
</evidence>
<feature type="transmembrane region" description="Helical" evidence="8">
    <location>
        <begin position="404"/>
        <end position="431"/>
    </location>
</feature>
<dbReference type="Pfam" id="PF02687">
    <property type="entry name" value="FtsX"/>
    <property type="match status" value="1"/>
</dbReference>
<feature type="domain" description="ABC3 transporter permease C-terminal" evidence="9">
    <location>
        <begin position="364"/>
        <end position="481"/>
    </location>
</feature>
<evidence type="ECO:0000259" key="9">
    <source>
        <dbReference type="Pfam" id="PF02687"/>
    </source>
</evidence>
<organism evidence="11 12">
    <name type="scientific">Actinomyces massiliensis F0489</name>
    <dbReference type="NCBI Taxonomy" id="1125718"/>
    <lineage>
        <taxon>Bacteria</taxon>
        <taxon>Bacillati</taxon>
        <taxon>Actinomycetota</taxon>
        <taxon>Actinomycetes</taxon>
        <taxon>Actinomycetales</taxon>
        <taxon>Actinomycetaceae</taxon>
        <taxon>Actinomyces</taxon>
    </lineage>
</organism>
<evidence type="ECO:0000256" key="6">
    <source>
        <dbReference type="ARBA" id="ARBA00038076"/>
    </source>
</evidence>
<gene>
    <name evidence="11" type="ORF">HMPREF1318_0753</name>
</gene>
<dbReference type="Pfam" id="PF12704">
    <property type="entry name" value="MacB_PCD"/>
    <property type="match status" value="1"/>
</dbReference>
<comment type="similarity">
    <text evidence="6">Belongs to the ABC-4 integral membrane protein family.</text>
</comment>
<feature type="region of interest" description="Disordered" evidence="7">
    <location>
        <begin position="71"/>
        <end position="153"/>
    </location>
</feature>
<reference evidence="11 12" key="1">
    <citation type="submission" date="2012-05" db="EMBL/GenBank/DDBJ databases">
        <authorList>
            <person name="Harkins D.M."/>
            <person name="Madupu R."/>
            <person name="Durkin A.S."/>
            <person name="Torralba M."/>
            <person name="Methe B."/>
            <person name="Sutton G.G."/>
            <person name="Nelson K.E."/>
        </authorList>
    </citation>
    <scope>NUCLEOTIDE SEQUENCE [LARGE SCALE GENOMIC DNA]</scope>
    <source>
        <strain evidence="11 12">F0489</strain>
    </source>
</reference>
<dbReference type="AlphaFoldDB" id="J1HND7"/>
<dbReference type="Proteomes" id="UP000002941">
    <property type="component" value="Unassembled WGS sequence"/>
</dbReference>
<proteinExistence type="inferred from homology"/>
<evidence type="ECO:0000256" key="2">
    <source>
        <dbReference type="ARBA" id="ARBA00022475"/>
    </source>
</evidence>
<evidence type="ECO:0000256" key="4">
    <source>
        <dbReference type="ARBA" id="ARBA00022989"/>
    </source>
</evidence>
<dbReference type="GO" id="GO:0022857">
    <property type="term" value="F:transmembrane transporter activity"/>
    <property type="evidence" value="ECO:0007669"/>
    <property type="project" value="TreeGrafter"/>
</dbReference>
<dbReference type="OrthoDB" id="3510103at2"/>
<dbReference type="PANTHER" id="PTHR30572">
    <property type="entry name" value="MEMBRANE COMPONENT OF TRANSPORTER-RELATED"/>
    <property type="match status" value="1"/>
</dbReference>
<feature type="transmembrane region" description="Helical" evidence="8">
    <location>
        <begin position="451"/>
        <end position="479"/>
    </location>
</feature>
<dbReference type="PATRIC" id="fig|1125718.3.peg.159"/>
<keyword evidence="5 8" id="KW-0472">Membrane</keyword>
<keyword evidence="12" id="KW-1185">Reference proteome</keyword>
<comment type="subcellular location">
    <subcellularLocation>
        <location evidence="1">Cell membrane</location>
        <topology evidence="1">Multi-pass membrane protein</topology>
    </subcellularLocation>
</comment>
<keyword evidence="3 8" id="KW-0812">Transmembrane</keyword>
<dbReference type="InterPro" id="IPR050250">
    <property type="entry name" value="Macrolide_Exporter_MacB"/>
</dbReference>
<name>J1HND7_9ACTO</name>
<evidence type="ECO:0000256" key="3">
    <source>
        <dbReference type="ARBA" id="ARBA00022692"/>
    </source>
</evidence>
<dbReference type="GO" id="GO:0005886">
    <property type="term" value="C:plasma membrane"/>
    <property type="evidence" value="ECO:0007669"/>
    <property type="project" value="UniProtKB-SubCell"/>
</dbReference>
<feature type="transmembrane region" description="Helical" evidence="8">
    <location>
        <begin position="360"/>
        <end position="384"/>
    </location>
</feature>
<feature type="transmembrane region" description="Helical" evidence="8">
    <location>
        <begin position="32"/>
        <end position="53"/>
    </location>
</feature>
<dbReference type="InterPro" id="IPR025857">
    <property type="entry name" value="MacB_PCD"/>
</dbReference>
<protein>
    <submittedName>
        <fullName evidence="11">MacB-like periplasmic core domain protein</fullName>
    </submittedName>
</protein>
<dbReference type="RefSeq" id="WP_008729551.1">
    <property type="nucleotide sequence ID" value="NZ_AKFT01000009.1"/>
</dbReference>
<dbReference type="eggNOG" id="COG0577">
    <property type="taxonomic scope" value="Bacteria"/>
</dbReference>
<keyword evidence="4 8" id="KW-1133">Transmembrane helix</keyword>
<evidence type="ECO:0000256" key="8">
    <source>
        <dbReference type="SAM" id="Phobius"/>
    </source>
</evidence>
<feature type="transmembrane region" description="Helical" evidence="8">
    <location>
        <begin position="6"/>
        <end position="25"/>
    </location>
</feature>
<feature type="domain" description="MacB-like periplasmic core" evidence="10">
    <location>
        <begin position="33"/>
        <end position="265"/>
    </location>
</feature>
<feature type="compositionally biased region" description="Low complexity" evidence="7">
    <location>
        <begin position="119"/>
        <end position="133"/>
    </location>
</feature>
<evidence type="ECO:0000256" key="1">
    <source>
        <dbReference type="ARBA" id="ARBA00004651"/>
    </source>
</evidence>
<keyword evidence="2" id="KW-1003">Cell membrane</keyword>
<evidence type="ECO:0000313" key="12">
    <source>
        <dbReference type="Proteomes" id="UP000002941"/>
    </source>
</evidence>
<dbReference type="EMBL" id="AKFT01000009">
    <property type="protein sequence ID" value="EJF47530.1"/>
    <property type="molecule type" value="Genomic_DNA"/>
</dbReference>
<accession>J1HND7</accession>
<evidence type="ECO:0000259" key="10">
    <source>
        <dbReference type="Pfam" id="PF12704"/>
    </source>
</evidence>
<evidence type="ECO:0000256" key="5">
    <source>
        <dbReference type="ARBA" id="ARBA00023136"/>
    </source>
</evidence>
<sequence length="489" mass="50678">MKLFAGTGGLMTGFVGAIIEAWAQLRIGKVRVLLSLVGVGAAVAAMSFVIAIGQVSVTAINSDMEKYMGRPGTVTISVSPTGKDVTASGHDDSEDGDSSDSGQSNSDEAGSKASGAPDSGQAGSGQSNSNQGSAGSGQGSAGASKETSAKTSERVDRALASFVTRYEASSWATTYTTKLRFAFPDGPRQVSTQAVSLGYGTLHHTQVKQGRWFSSEDVDDASPTLVVSQGFLDALGISELTQPVTVTSYTPVRTTFTIVGVLKPDRSTDYCTTTDTNGETIPCPQPLSAFVLKDAYEQQLPEEAERPTPTLEIWAGKDQTKEVKNLAKKNLDAQFGKGSTQVSDNLGNNSNLSADGFTSVVTAAGVLIMILGALSLVNISMVTVRQRIHEIGVRRSFGATSRRIFFSIMLESVVATVVAGVVGVGLAIVALRVVPLGALLGGIEIAANPPFPMLAAVTGLLAAAGVGALSGIIPAIVAVRIRPIDAIRY</sequence>